<feature type="domain" description="PA" evidence="4">
    <location>
        <begin position="300"/>
        <end position="388"/>
    </location>
</feature>
<dbReference type="Gene3D" id="3.40.630.10">
    <property type="entry name" value="Zn peptidases"/>
    <property type="match status" value="1"/>
</dbReference>
<keyword evidence="3" id="KW-0472">Membrane</keyword>
<feature type="compositionally biased region" description="Polar residues" evidence="2">
    <location>
        <begin position="22"/>
        <end position="37"/>
    </location>
</feature>
<gene>
    <name evidence="7" type="ORF">BJ878DRAFT_513922</name>
</gene>
<evidence type="ECO:0000259" key="5">
    <source>
        <dbReference type="Pfam" id="PF04253"/>
    </source>
</evidence>
<dbReference type="SUPFAM" id="SSF53187">
    <property type="entry name" value="Zn-dependent exopeptidases"/>
    <property type="match status" value="1"/>
</dbReference>
<organism evidence="7 8">
    <name type="scientific">Calycina marina</name>
    <dbReference type="NCBI Taxonomy" id="1763456"/>
    <lineage>
        <taxon>Eukaryota</taxon>
        <taxon>Fungi</taxon>
        <taxon>Dikarya</taxon>
        <taxon>Ascomycota</taxon>
        <taxon>Pezizomycotina</taxon>
        <taxon>Leotiomycetes</taxon>
        <taxon>Helotiales</taxon>
        <taxon>Pezizellaceae</taxon>
        <taxon>Calycina</taxon>
    </lineage>
</organism>
<dbReference type="InterPro" id="IPR003137">
    <property type="entry name" value="PA_domain"/>
</dbReference>
<dbReference type="Gene3D" id="1.20.930.40">
    <property type="entry name" value="Transferrin receptor-like, dimerisation domain"/>
    <property type="match status" value="1"/>
</dbReference>
<dbReference type="FunFam" id="3.40.630.10:FF:000101">
    <property type="entry name" value="N-acetylated alpha-linked acidic dipeptidase like 1"/>
    <property type="match status" value="1"/>
</dbReference>
<keyword evidence="3" id="KW-1133">Transmembrane helix</keyword>
<dbReference type="OrthoDB" id="5841748at2759"/>
<sequence>MPPDEKPYKYEPLAIPTYEEATGTSSRVATPSHNNESAEPEERVGLLGTGDGRLPVPTRRAGFRPSGTDDGRNSTDDLTPIDQPDRVSVDSDEALVRQEIEEMEIEEPPQPQSTWGKRISIISQSLSSMNLPFKLRFEWPKMDANLCIFMARVFAILLVLALLWLLFVSDVFPSVNQRMSGQMFDPESVRIYVQSKVDPERMREQLQRITQNDHLAGTEGDYVLAKYVRDFFSSAGLDDVRMEQFDVYLNYPKAGGRQVELLDATGGVKWTAKIEEDEMYTNPPRQQTQVFHGLSKTGDVTGPLMYANYGKDEDFKRLADAGIDTRGAIALMRAHGGQVTYRKVRAAEMAGFAGCMIYTDPADVGFKKGTVAPKGKYMPEWAVERGAVSQLPWISGDVLTPGYPSVKGEKRISKDNNPALVNIPSIPLSWGDAKSLLQVLKGHGQAGPEAWTGGVPDVEYWTGDTASPKVHLVNQQDEVQQQPIWNVLGKITGVEQAEKSVIIGNHRDAWVYGATDAGSGTAAMLELVTIFGDLLARGWRPLRTIEFASWDGKEYNLIGSTEHVENDIERLREHAYVYLNVDSGVVGSQFSARGSPVFKKSLLRVLDRITDPIHNATLRSLWDKREAYLESPGAQSDYVPFQDMAGTSSIDFGFDGAHPYHSAFDTFEYVDTVGDPGFAYHELLGQFWALLTLEMSDRMVLPFDMEAYSASATQWVMQLENWAALKGATADNWSINPLREAVLEFSSDVRLFEKWEKEWQSTVLANGGFESGAMGARRKSHNNRMANFETHLLDLEEGGGVPNRTQYKHILFAPTIGPGYDEYFPAVRDAINERNWDLARTHVEKAAKILKRASKKLIGNS</sequence>
<feature type="region of interest" description="Disordered" evidence="2">
    <location>
        <begin position="1"/>
        <end position="85"/>
    </location>
</feature>
<dbReference type="Pfam" id="PF04389">
    <property type="entry name" value="Peptidase_M28"/>
    <property type="match status" value="1"/>
</dbReference>
<dbReference type="InterPro" id="IPR036757">
    <property type="entry name" value="TFR-like_dimer_dom_sf"/>
</dbReference>
<evidence type="ECO:0000256" key="3">
    <source>
        <dbReference type="SAM" id="Phobius"/>
    </source>
</evidence>
<dbReference type="InterPro" id="IPR046450">
    <property type="entry name" value="PA_dom_sf"/>
</dbReference>
<dbReference type="EMBL" id="MU254040">
    <property type="protein sequence ID" value="KAG9242752.1"/>
    <property type="molecule type" value="Genomic_DNA"/>
</dbReference>
<proteinExistence type="inferred from homology"/>
<dbReference type="PANTHER" id="PTHR10404">
    <property type="entry name" value="N-ACETYLATED-ALPHA-LINKED ACIDIC DIPEPTIDASE"/>
    <property type="match status" value="1"/>
</dbReference>
<dbReference type="SUPFAM" id="SSF47672">
    <property type="entry name" value="Transferrin receptor-like dimerisation domain"/>
    <property type="match status" value="1"/>
</dbReference>
<dbReference type="SUPFAM" id="SSF52025">
    <property type="entry name" value="PA domain"/>
    <property type="match status" value="1"/>
</dbReference>
<comment type="caution">
    <text evidence="7">The sequence shown here is derived from an EMBL/GenBank/DDBJ whole genome shotgun (WGS) entry which is preliminary data.</text>
</comment>
<evidence type="ECO:0000256" key="2">
    <source>
        <dbReference type="SAM" id="MobiDB-lite"/>
    </source>
</evidence>
<dbReference type="GO" id="GO:0004180">
    <property type="term" value="F:carboxypeptidase activity"/>
    <property type="evidence" value="ECO:0007669"/>
    <property type="project" value="TreeGrafter"/>
</dbReference>
<keyword evidence="8" id="KW-1185">Reference proteome</keyword>
<dbReference type="CDD" id="cd08022">
    <property type="entry name" value="M28_PSMA_like"/>
    <property type="match status" value="1"/>
</dbReference>
<comment type="similarity">
    <text evidence="1">Belongs to the peptidase M28 family. M28B subfamily.</text>
</comment>
<protein>
    <recommendedName>
        <fullName evidence="9">Glutamate carboxypeptidase</fullName>
    </recommendedName>
</protein>
<dbReference type="PANTHER" id="PTHR10404:SF71">
    <property type="entry name" value="CARBOXYPEPTIDASE TRE2, PUTATIVE (AFU_ORTHOLOGUE AFUA_3G10650)-RELATED"/>
    <property type="match status" value="1"/>
</dbReference>
<feature type="transmembrane region" description="Helical" evidence="3">
    <location>
        <begin position="144"/>
        <end position="167"/>
    </location>
</feature>
<accession>A0A9P7YZS2</accession>
<dbReference type="Gene3D" id="3.50.30.30">
    <property type="match status" value="1"/>
</dbReference>
<dbReference type="CDD" id="cd02121">
    <property type="entry name" value="PA_GCPII_like"/>
    <property type="match status" value="1"/>
</dbReference>
<evidence type="ECO:0000313" key="8">
    <source>
        <dbReference type="Proteomes" id="UP000887226"/>
    </source>
</evidence>
<evidence type="ECO:0000259" key="6">
    <source>
        <dbReference type="Pfam" id="PF04389"/>
    </source>
</evidence>
<keyword evidence="3" id="KW-0812">Transmembrane</keyword>
<feature type="domain" description="Transferrin receptor-like dimerisation" evidence="5">
    <location>
        <begin position="734"/>
        <end position="857"/>
    </location>
</feature>
<dbReference type="Proteomes" id="UP000887226">
    <property type="component" value="Unassembled WGS sequence"/>
</dbReference>
<dbReference type="Pfam" id="PF02225">
    <property type="entry name" value="PA"/>
    <property type="match status" value="1"/>
</dbReference>
<reference evidence="7" key="1">
    <citation type="journal article" date="2021" name="IMA Fungus">
        <title>Genomic characterization of three marine fungi, including Emericellopsis atlantica sp. nov. with signatures of a generalist lifestyle and marine biomass degradation.</title>
        <authorList>
            <person name="Hagestad O.C."/>
            <person name="Hou L."/>
            <person name="Andersen J.H."/>
            <person name="Hansen E.H."/>
            <person name="Altermark B."/>
            <person name="Li C."/>
            <person name="Kuhnert E."/>
            <person name="Cox R.J."/>
            <person name="Crous P.W."/>
            <person name="Spatafora J.W."/>
            <person name="Lail K."/>
            <person name="Amirebrahimi M."/>
            <person name="Lipzen A."/>
            <person name="Pangilinan J."/>
            <person name="Andreopoulos W."/>
            <person name="Hayes R.D."/>
            <person name="Ng V."/>
            <person name="Grigoriev I.V."/>
            <person name="Jackson S.A."/>
            <person name="Sutton T.D.S."/>
            <person name="Dobson A.D.W."/>
            <person name="Rama T."/>
        </authorList>
    </citation>
    <scope>NUCLEOTIDE SEQUENCE</scope>
    <source>
        <strain evidence="7">TRa3180A</strain>
    </source>
</reference>
<dbReference type="InterPro" id="IPR007484">
    <property type="entry name" value="Peptidase_M28"/>
</dbReference>
<dbReference type="Pfam" id="PF04253">
    <property type="entry name" value="TFR_dimer"/>
    <property type="match status" value="1"/>
</dbReference>
<dbReference type="AlphaFoldDB" id="A0A9P7YZS2"/>
<dbReference type="InterPro" id="IPR039373">
    <property type="entry name" value="Peptidase_M28B"/>
</dbReference>
<evidence type="ECO:0000313" key="7">
    <source>
        <dbReference type="EMBL" id="KAG9242752.1"/>
    </source>
</evidence>
<dbReference type="InterPro" id="IPR007365">
    <property type="entry name" value="TFR-like_dimer_dom"/>
</dbReference>
<evidence type="ECO:0000256" key="1">
    <source>
        <dbReference type="ARBA" id="ARBA00005634"/>
    </source>
</evidence>
<evidence type="ECO:0000259" key="4">
    <source>
        <dbReference type="Pfam" id="PF02225"/>
    </source>
</evidence>
<evidence type="ECO:0008006" key="9">
    <source>
        <dbReference type="Google" id="ProtNLM"/>
    </source>
</evidence>
<name>A0A9P7YZS2_9HELO</name>
<feature type="domain" description="Peptidase M28" evidence="6">
    <location>
        <begin position="486"/>
        <end position="671"/>
    </location>
</feature>